<evidence type="ECO:0000256" key="1">
    <source>
        <dbReference type="SAM" id="Coils"/>
    </source>
</evidence>
<dbReference type="AlphaFoldDB" id="L1IA73"/>
<keyword evidence="5" id="KW-1185">Reference proteome</keyword>
<organism evidence="3">
    <name type="scientific">Guillardia theta (strain CCMP2712)</name>
    <name type="common">Cryptophyte</name>
    <dbReference type="NCBI Taxonomy" id="905079"/>
    <lineage>
        <taxon>Eukaryota</taxon>
        <taxon>Cryptophyceae</taxon>
        <taxon>Pyrenomonadales</taxon>
        <taxon>Geminigeraceae</taxon>
        <taxon>Guillardia</taxon>
    </lineage>
</organism>
<feature type="coiled-coil region" evidence="1">
    <location>
        <begin position="365"/>
        <end position="399"/>
    </location>
</feature>
<dbReference type="OrthoDB" id="10679386at2759"/>
<gene>
    <name evidence="3" type="ORF">GUITHDRAFT_121099</name>
</gene>
<reference evidence="3 5" key="1">
    <citation type="journal article" date="2012" name="Nature">
        <title>Algal genomes reveal evolutionary mosaicism and the fate of nucleomorphs.</title>
        <authorList>
            <consortium name="DOE Joint Genome Institute"/>
            <person name="Curtis B.A."/>
            <person name="Tanifuji G."/>
            <person name="Burki F."/>
            <person name="Gruber A."/>
            <person name="Irimia M."/>
            <person name="Maruyama S."/>
            <person name="Arias M.C."/>
            <person name="Ball S.G."/>
            <person name="Gile G.H."/>
            <person name="Hirakawa Y."/>
            <person name="Hopkins J.F."/>
            <person name="Kuo A."/>
            <person name="Rensing S.A."/>
            <person name="Schmutz J."/>
            <person name="Symeonidi A."/>
            <person name="Elias M."/>
            <person name="Eveleigh R.J."/>
            <person name="Herman E.K."/>
            <person name="Klute M.J."/>
            <person name="Nakayama T."/>
            <person name="Obornik M."/>
            <person name="Reyes-Prieto A."/>
            <person name="Armbrust E.V."/>
            <person name="Aves S.J."/>
            <person name="Beiko R.G."/>
            <person name="Coutinho P."/>
            <person name="Dacks J.B."/>
            <person name="Durnford D.G."/>
            <person name="Fast N.M."/>
            <person name="Green B.R."/>
            <person name="Grisdale C.J."/>
            <person name="Hempel F."/>
            <person name="Henrissat B."/>
            <person name="Hoppner M.P."/>
            <person name="Ishida K."/>
            <person name="Kim E."/>
            <person name="Koreny L."/>
            <person name="Kroth P.G."/>
            <person name="Liu Y."/>
            <person name="Malik S.B."/>
            <person name="Maier U.G."/>
            <person name="McRose D."/>
            <person name="Mock T."/>
            <person name="Neilson J.A."/>
            <person name="Onodera N.T."/>
            <person name="Poole A.M."/>
            <person name="Pritham E.J."/>
            <person name="Richards T.A."/>
            <person name="Rocap G."/>
            <person name="Roy S.W."/>
            <person name="Sarai C."/>
            <person name="Schaack S."/>
            <person name="Shirato S."/>
            <person name="Slamovits C.H."/>
            <person name="Spencer D.F."/>
            <person name="Suzuki S."/>
            <person name="Worden A.Z."/>
            <person name="Zauner S."/>
            <person name="Barry K."/>
            <person name="Bell C."/>
            <person name="Bharti A.K."/>
            <person name="Crow J.A."/>
            <person name="Grimwood J."/>
            <person name="Kramer R."/>
            <person name="Lindquist E."/>
            <person name="Lucas S."/>
            <person name="Salamov A."/>
            <person name="McFadden G.I."/>
            <person name="Lane C.E."/>
            <person name="Keeling P.J."/>
            <person name="Gray M.W."/>
            <person name="Grigoriev I.V."/>
            <person name="Archibald J.M."/>
        </authorList>
    </citation>
    <scope>NUCLEOTIDE SEQUENCE</scope>
    <source>
        <strain evidence="3 5">CCMP2712</strain>
    </source>
</reference>
<accession>L1IA73</accession>
<evidence type="ECO:0000313" key="4">
    <source>
        <dbReference type="EnsemblProtists" id="EKX32745"/>
    </source>
</evidence>
<dbReference type="GeneID" id="17289460"/>
<evidence type="ECO:0000313" key="3">
    <source>
        <dbReference type="EMBL" id="EKX32745.1"/>
    </source>
</evidence>
<reference evidence="4" key="3">
    <citation type="submission" date="2016-03" db="UniProtKB">
        <authorList>
            <consortium name="EnsemblProtists"/>
        </authorList>
    </citation>
    <scope>IDENTIFICATION</scope>
</reference>
<proteinExistence type="predicted"/>
<dbReference type="RefSeq" id="XP_005819725.1">
    <property type="nucleotide sequence ID" value="XM_005819668.1"/>
</dbReference>
<feature type="region of interest" description="Disordered" evidence="2">
    <location>
        <begin position="124"/>
        <end position="144"/>
    </location>
</feature>
<evidence type="ECO:0000256" key="2">
    <source>
        <dbReference type="SAM" id="MobiDB-lite"/>
    </source>
</evidence>
<feature type="compositionally biased region" description="Basic and acidic residues" evidence="2">
    <location>
        <begin position="127"/>
        <end position="144"/>
    </location>
</feature>
<sequence>MRSFSNAEYEEAKRRVSGTPKAELYDFVLVLQAQVKELHENIMTRLSSHTQTQSLFNADFKEIQLHIDRLIINQQTQQEKHEREISKLEAEKQSILDDLKREHVENLKTMQLGHMKQVQDMLEKEEEERKQWEEKLRGEKESSQENLIELEKRLRAIHENEMDDMEQRHEQRLEDLKEKLLKEHEEDKQNALKRLEVELEQDFEARLEANRSKLEEEHQKKLMHLRSELSQAMKELNDAKSRLTQEVNSRAQQMAEDEINRLNDEHNSFLVSHRRFSRLERKEIKELVNKVDAHQLQLDVVCERVRDMVGRHSQQVSTIKVMVEQLSVAESEGGKQDESRRLMEGVKQAYLEELRMFNQRMRQVMEAKETKEKRLRGQLNDYKQRLHETETILARQYREMESFSVELL</sequence>
<keyword evidence="1" id="KW-0175">Coiled coil</keyword>
<dbReference type="EMBL" id="JH993174">
    <property type="protein sequence ID" value="EKX32745.1"/>
    <property type="molecule type" value="Genomic_DNA"/>
</dbReference>
<protein>
    <submittedName>
        <fullName evidence="3 4">Uncharacterized protein</fullName>
    </submittedName>
</protein>
<dbReference type="KEGG" id="gtt:GUITHDRAFT_121099"/>
<name>L1IA73_GUITC</name>
<reference evidence="5" key="2">
    <citation type="submission" date="2012-11" db="EMBL/GenBank/DDBJ databases">
        <authorList>
            <person name="Kuo A."/>
            <person name="Curtis B.A."/>
            <person name="Tanifuji G."/>
            <person name="Burki F."/>
            <person name="Gruber A."/>
            <person name="Irimia M."/>
            <person name="Maruyama S."/>
            <person name="Arias M.C."/>
            <person name="Ball S.G."/>
            <person name="Gile G.H."/>
            <person name="Hirakawa Y."/>
            <person name="Hopkins J.F."/>
            <person name="Rensing S.A."/>
            <person name="Schmutz J."/>
            <person name="Symeonidi A."/>
            <person name="Elias M."/>
            <person name="Eveleigh R.J."/>
            <person name="Herman E.K."/>
            <person name="Klute M.J."/>
            <person name="Nakayama T."/>
            <person name="Obornik M."/>
            <person name="Reyes-Prieto A."/>
            <person name="Armbrust E.V."/>
            <person name="Aves S.J."/>
            <person name="Beiko R.G."/>
            <person name="Coutinho P."/>
            <person name="Dacks J.B."/>
            <person name="Durnford D.G."/>
            <person name="Fast N.M."/>
            <person name="Green B.R."/>
            <person name="Grisdale C."/>
            <person name="Hempe F."/>
            <person name="Henrissat B."/>
            <person name="Hoppner M.P."/>
            <person name="Ishida K.-I."/>
            <person name="Kim E."/>
            <person name="Koreny L."/>
            <person name="Kroth P.G."/>
            <person name="Liu Y."/>
            <person name="Malik S.-B."/>
            <person name="Maier U.G."/>
            <person name="McRose D."/>
            <person name="Mock T."/>
            <person name="Neilson J.A."/>
            <person name="Onodera N.T."/>
            <person name="Poole A.M."/>
            <person name="Pritham E.J."/>
            <person name="Richards T.A."/>
            <person name="Rocap G."/>
            <person name="Roy S.W."/>
            <person name="Sarai C."/>
            <person name="Schaack S."/>
            <person name="Shirato S."/>
            <person name="Slamovits C.H."/>
            <person name="Spencer D.F."/>
            <person name="Suzuki S."/>
            <person name="Worden A.Z."/>
            <person name="Zauner S."/>
            <person name="Barry K."/>
            <person name="Bell C."/>
            <person name="Bharti A.K."/>
            <person name="Crow J.A."/>
            <person name="Grimwood J."/>
            <person name="Kramer R."/>
            <person name="Lindquist E."/>
            <person name="Lucas S."/>
            <person name="Salamov A."/>
            <person name="McFadden G.I."/>
            <person name="Lane C.E."/>
            <person name="Keeling P.J."/>
            <person name="Gray M.W."/>
            <person name="Grigoriev I.V."/>
            <person name="Archibald J.M."/>
        </authorList>
    </citation>
    <scope>NUCLEOTIDE SEQUENCE</scope>
    <source>
        <strain evidence="5">CCMP2712</strain>
    </source>
</reference>
<dbReference type="OMA" id="LHAHINF"/>
<dbReference type="Proteomes" id="UP000011087">
    <property type="component" value="Unassembled WGS sequence"/>
</dbReference>
<dbReference type="EnsemblProtists" id="EKX32745">
    <property type="protein sequence ID" value="EKX32745"/>
    <property type="gene ID" value="GUITHDRAFT_121099"/>
</dbReference>
<dbReference type="HOGENOM" id="CLU_675188_0_0_1"/>
<evidence type="ECO:0000313" key="5">
    <source>
        <dbReference type="Proteomes" id="UP000011087"/>
    </source>
</evidence>
<dbReference type="PaxDb" id="55529-EKX32745"/>